<dbReference type="OrthoDB" id="3542324at2"/>
<accession>A0A4R4PC59</accession>
<dbReference type="Proteomes" id="UP000295431">
    <property type="component" value="Unassembled WGS sequence"/>
</dbReference>
<proteinExistence type="predicted"/>
<keyword evidence="3" id="KW-1185">Reference proteome</keyword>
<reference evidence="2 3" key="1">
    <citation type="submission" date="2019-03" db="EMBL/GenBank/DDBJ databases">
        <title>Draft genome sequences of novel Actinobacteria.</title>
        <authorList>
            <person name="Sahin N."/>
            <person name="Ay H."/>
            <person name="Saygin H."/>
        </authorList>
    </citation>
    <scope>NUCLEOTIDE SEQUENCE [LARGE SCALE GENOMIC DNA]</scope>
    <source>
        <strain evidence="2 3">DSM 45347</strain>
    </source>
</reference>
<evidence type="ECO:0000313" key="3">
    <source>
        <dbReference type="Proteomes" id="UP000295431"/>
    </source>
</evidence>
<dbReference type="InterPro" id="IPR007278">
    <property type="entry name" value="DUF397"/>
</dbReference>
<dbReference type="EMBL" id="SMJW01000006">
    <property type="protein sequence ID" value="TDC19719.1"/>
    <property type="molecule type" value="Genomic_DNA"/>
</dbReference>
<name>A0A4R4PC59_9ACTN</name>
<dbReference type="Pfam" id="PF04149">
    <property type="entry name" value="DUF397"/>
    <property type="match status" value="1"/>
</dbReference>
<dbReference type="AlphaFoldDB" id="A0A4R4PC59"/>
<evidence type="ECO:0000313" key="2">
    <source>
        <dbReference type="EMBL" id="TDC19719.1"/>
    </source>
</evidence>
<feature type="domain" description="DUF397" evidence="1">
    <location>
        <begin position="11"/>
        <end position="63"/>
    </location>
</feature>
<sequence>MVYGSTRGDVLNWRKSSASGDDTTCVEVAALDSSVLVRDSRDHSAGVIALGRTQWNALMDAVRDGDLDLV</sequence>
<protein>
    <submittedName>
        <fullName evidence="2">DUF397 domain-containing protein</fullName>
    </submittedName>
</protein>
<gene>
    <name evidence="2" type="ORF">E1284_02580</name>
</gene>
<comment type="caution">
    <text evidence="2">The sequence shown here is derived from an EMBL/GenBank/DDBJ whole genome shotgun (WGS) entry which is preliminary data.</text>
</comment>
<organism evidence="2 3">
    <name type="scientific">Actinomadura bangladeshensis</name>
    <dbReference type="NCBI Taxonomy" id="453573"/>
    <lineage>
        <taxon>Bacteria</taxon>
        <taxon>Bacillati</taxon>
        <taxon>Actinomycetota</taxon>
        <taxon>Actinomycetes</taxon>
        <taxon>Streptosporangiales</taxon>
        <taxon>Thermomonosporaceae</taxon>
        <taxon>Actinomadura</taxon>
    </lineage>
</organism>
<evidence type="ECO:0000259" key="1">
    <source>
        <dbReference type="Pfam" id="PF04149"/>
    </source>
</evidence>